<dbReference type="InParanoid" id="O45749"/>
<gene>
    <name evidence="3 5" type="primary">exc-12</name>
    <name evidence="3" type="ORF">CELE_T05D4.3</name>
    <name evidence="5" type="ORF">T05D4.3</name>
</gene>
<feature type="transmembrane region" description="Helical" evidence="2">
    <location>
        <begin position="195"/>
        <end position="215"/>
    </location>
</feature>
<dbReference type="GO" id="GO:0004016">
    <property type="term" value="F:adenylate cyclase activity"/>
    <property type="evidence" value="ECO:0000318"/>
    <property type="project" value="GO_Central"/>
</dbReference>
<dbReference type="OrthoDB" id="5814756at2759"/>
<dbReference type="AlphaFoldDB" id="O45749"/>
<dbReference type="MINT" id="O45749"/>
<keyword evidence="2" id="KW-1133">Transmembrane helix</keyword>
<evidence type="ECO:0000313" key="5">
    <source>
        <dbReference type="WormBase" id="T05D4.3"/>
    </source>
</evidence>
<dbReference type="STRING" id="6239.T05D4.3.1"/>
<evidence type="ECO:0000256" key="1">
    <source>
        <dbReference type="SAM" id="MobiDB-lite"/>
    </source>
</evidence>
<dbReference type="PaxDb" id="6239-T05D4.3"/>
<dbReference type="WormBase" id="T05D4.3">
    <property type="protein sequence ID" value="CE33168"/>
    <property type="gene ID" value="WBGene00011476"/>
    <property type="gene designation" value="exc-12"/>
</dbReference>
<dbReference type="eggNOG" id="ENOG502T0KE">
    <property type="taxonomic scope" value="Eukaryota"/>
</dbReference>
<dbReference type="KEGG" id="cel:CELE_T05D4.3"/>
<reference evidence="3 4" key="1">
    <citation type="journal article" date="1998" name="Science">
        <title>Genome sequence of the nematode C. elegans: a platform for investigating biology.</title>
        <authorList>
            <consortium name="The C. elegans sequencing consortium"/>
            <person name="Sulson J.E."/>
            <person name="Waterston R."/>
        </authorList>
    </citation>
    <scope>NUCLEOTIDE SEQUENCE [LARGE SCALE GENOMIC DNA]</scope>
    <source>
        <strain evidence="3 4">Bristol N2</strain>
    </source>
</reference>
<feature type="transmembrane region" description="Helical" evidence="2">
    <location>
        <begin position="420"/>
        <end position="449"/>
    </location>
</feature>
<dbReference type="SMR" id="O45749"/>
<dbReference type="UCSC" id="T05D4.3">
    <property type="organism name" value="c. elegans"/>
</dbReference>
<keyword evidence="2" id="KW-0812">Transmembrane</keyword>
<sequence>MSRENQKPQKKYSPDSSTNHIMRTSQPTMEPSDTIRYIRRKEEIEQVSRPAPPPYIGQAIPRVKPIRTFQKGNNSVGENSRPTSRRFDTFGENALETIYDQFKFLDESEEPATQTPTSVNSSRPIMARNNKKRDGNRRPAMLIYCILPLLELLAAIAIIITSFLTDRKNWEPTPSEKSDTSPTTEAMRSLSIQNALSTIIPAFFQIISSFFGFWPMFPSFLRRSAQLLHIFFNSVVITLWFNAIYDFFYKVAMEHVLQPEATDEKFVINLIVGCFIYFATVVLSAITLVVTVFNIYLMRKTIQKSLTAISVSLGTVLFSLSTTVIGVFMAQTNLTGTRSLSDSSTMYAYGLKESIVFVFVVIVAIFSLIVATQNCSQMMLAAIIGQGICILSISSELFTSERISAIFNELKSFETAGSTIEIGIVLLNGCAVVSLLVLVLQLIVFVFCVSPISTLSASSIGSTNSLLLLDNNRNPSGSNRVERTAF</sequence>
<dbReference type="FunCoup" id="O45749">
    <property type="interactions" value="1213"/>
</dbReference>
<feature type="compositionally biased region" description="Polar residues" evidence="1">
    <location>
        <begin position="14"/>
        <end position="31"/>
    </location>
</feature>
<dbReference type="HOGENOM" id="CLU_628878_0_0_1"/>
<proteinExistence type="predicted"/>
<organism evidence="3 4">
    <name type="scientific">Caenorhabditis elegans</name>
    <dbReference type="NCBI Taxonomy" id="6239"/>
    <lineage>
        <taxon>Eukaryota</taxon>
        <taxon>Metazoa</taxon>
        <taxon>Ecdysozoa</taxon>
        <taxon>Nematoda</taxon>
        <taxon>Chromadorea</taxon>
        <taxon>Rhabditida</taxon>
        <taxon>Rhabditina</taxon>
        <taxon>Rhabditomorpha</taxon>
        <taxon>Rhabditoidea</taxon>
        <taxon>Rhabditidae</taxon>
        <taxon>Peloderinae</taxon>
        <taxon>Caenorhabditis</taxon>
    </lineage>
</organism>
<dbReference type="Proteomes" id="UP000001940">
    <property type="component" value="Chromosome III"/>
</dbReference>
<feature type="compositionally biased region" description="Polar residues" evidence="1">
    <location>
        <begin position="111"/>
        <end position="123"/>
    </location>
</feature>
<feature type="transmembrane region" description="Helical" evidence="2">
    <location>
        <begin position="268"/>
        <end position="297"/>
    </location>
</feature>
<feature type="transmembrane region" description="Helical" evidence="2">
    <location>
        <begin position="349"/>
        <end position="371"/>
    </location>
</feature>
<dbReference type="AGR" id="WB:WBGene00011476"/>
<protein>
    <submittedName>
        <fullName evidence="3">Protein PNS1</fullName>
    </submittedName>
</protein>
<feature type="transmembrane region" description="Helical" evidence="2">
    <location>
        <begin position="141"/>
        <end position="164"/>
    </location>
</feature>
<evidence type="ECO:0000256" key="2">
    <source>
        <dbReference type="SAM" id="Phobius"/>
    </source>
</evidence>
<feature type="transmembrane region" description="Helical" evidence="2">
    <location>
        <begin position="227"/>
        <end position="248"/>
    </location>
</feature>
<dbReference type="GO" id="GO:0007189">
    <property type="term" value="P:adenylate cyclase-activating G protein-coupled receptor signaling pathway"/>
    <property type="evidence" value="ECO:0000318"/>
    <property type="project" value="GO_Central"/>
</dbReference>
<feature type="region of interest" description="Disordered" evidence="1">
    <location>
        <begin position="1"/>
        <end position="32"/>
    </location>
</feature>
<dbReference type="Bgee" id="WBGene00011476">
    <property type="expression patterns" value="Expressed in embryo and 3 other cell types or tissues"/>
</dbReference>
<evidence type="ECO:0000313" key="3">
    <source>
        <dbReference type="EMBL" id="CAB03293.2"/>
    </source>
</evidence>
<dbReference type="GO" id="GO:0006171">
    <property type="term" value="P:cAMP biosynthetic process"/>
    <property type="evidence" value="ECO:0000318"/>
    <property type="project" value="GO_Central"/>
</dbReference>
<dbReference type="OMA" id="FMAQANL"/>
<evidence type="ECO:0000313" key="4">
    <source>
        <dbReference type="Proteomes" id="UP000001940"/>
    </source>
</evidence>
<name>O45749_CAEEL</name>
<dbReference type="GeneID" id="176789"/>
<feature type="transmembrane region" description="Helical" evidence="2">
    <location>
        <begin position="309"/>
        <end position="329"/>
    </location>
</feature>
<accession>O45749</accession>
<keyword evidence="4" id="KW-1185">Reference proteome</keyword>
<dbReference type="IntAct" id="O45749">
    <property type="interactions" value="1"/>
</dbReference>
<dbReference type="EMBL" id="BX284603">
    <property type="protein sequence ID" value="CAB03293.2"/>
    <property type="molecule type" value="Genomic_DNA"/>
</dbReference>
<dbReference type="RefSeq" id="NP_499805.2">
    <property type="nucleotide sequence ID" value="NM_067404.5"/>
</dbReference>
<keyword evidence="2" id="KW-0472">Membrane</keyword>
<dbReference type="GO" id="GO:0005886">
    <property type="term" value="C:plasma membrane"/>
    <property type="evidence" value="ECO:0000318"/>
    <property type="project" value="GO_Central"/>
</dbReference>
<dbReference type="CTD" id="176789"/>
<feature type="region of interest" description="Disordered" evidence="1">
    <location>
        <begin position="108"/>
        <end position="133"/>
    </location>
</feature>
<dbReference type="PIR" id="T24516">
    <property type="entry name" value="T24516"/>
</dbReference>